<comment type="caution">
    <text evidence="2">The sequence shown here is derived from an EMBL/GenBank/DDBJ whole genome shotgun (WGS) entry which is preliminary data.</text>
</comment>
<evidence type="ECO:0000313" key="2">
    <source>
        <dbReference type="EMBL" id="KAE9976767.1"/>
    </source>
</evidence>
<feature type="signal peptide" evidence="1">
    <location>
        <begin position="1"/>
        <end position="21"/>
    </location>
</feature>
<name>A0A8H3Z0Y5_VENIN</name>
<dbReference type="Proteomes" id="UP000447873">
    <property type="component" value="Unassembled WGS sequence"/>
</dbReference>
<evidence type="ECO:0000256" key="1">
    <source>
        <dbReference type="SAM" id="SignalP"/>
    </source>
</evidence>
<organism evidence="2 3">
    <name type="scientific">Venturia inaequalis</name>
    <name type="common">Apple scab fungus</name>
    <dbReference type="NCBI Taxonomy" id="5025"/>
    <lineage>
        <taxon>Eukaryota</taxon>
        <taxon>Fungi</taxon>
        <taxon>Dikarya</taxon>
        <taxon>Ascomycota</taxon>
        <taxon>Pezizomycotina</taxon>
        <taxon>Dothideomycetes</taxon>
        <taxon>Pleosporomycetidae</taxon>
        <taxon>Venturiales</taxon>
        <taxon>Venturiaceae</taxon>
        <taxon>Venturia</taxon>
    </lineage>
</organism>
<accession>A0A8H3Z0Y5</accession>
<keyword evidence="1" id="KW-0732">Signal</keyword>
<dbReference type="EMBL" id="WNWS01000167">
    <property type="protein sequence ID" value="KAE9976767.1"/>
    <property type="molecule type" value="Genomic_DNA"/>
</dbReference>
<sequence length="66" mass="7116">MFIKTPTIIITISALLGAANAAWHCYAAQGECETHTHGNCWNIAGKKTSGNLTPWCYYTEGIQGEG</sequence>
<proteinExistence type="predicted"/>
<gene>
    <name evidence="2" type="ORF">EG328_002413</name>
</gene>
<feature type="chain" id="PRO_5034569857" evidence="1">
    <location>
        <begin position="22"/>
        <end position="66"/>
    </location>
</feature>
<protein>
    <submittedName>
        <fullName evidence="2">Uncharacterized protein</fullName>
    </submittedName>
</protein>
<evidence type="ECO:0000313" key="3">
    <source>
        <dbReference type="Proteomes" id="UP000447873"/>
    </source>
</evidence>
<reference evidence="2 3" key="1">
    <citation type="submission" date="2018-12" db="EMBL/GenBank/DDBJ databases">
        <title>Venturia inaequalis Genome Resource.</title>
        <authorList>
            <person name="Lichtner F.J."/>
        </authorList>
    </citation>
    <scope>NUCLEOTIDE SEQUENCE [LARGE SCALE GENOMIC DNA]</scope>
    <source>
        <strain evidence="2 3">120213</strain>
    </source>
</reference>
<dbReference type="AlphaFoldDB" id="A0A8H3Z0Y5"/>